<accession>A0A0L7QQH2</accession>
<reference evidence="1 2" key="1">
    <citation type="submission" date="2015-07" db="EMBL/GenBank/DDBJ databases">
        <title>The genome of Habropoda laboriosa.</title>
        <authorList>
            <person name="Pan H."/>
            <person name="Kapheim K."/>
        </authorList>
    </citation>
    <scope>NUCLEOTIDE SEQUENCE [LARGE SCALE GENOMIC DNA]</scope>
    <source>
        <strain evidence="1">0110345459</strain>
    </source>
</reference>
<evidence type="ECO:0000313" key="1">
    <source>
        <dbReference type="EMBL" id="KOC60865.1"/>
    </source>
</evidence>
<name>A0A0L7QQH2_9HYME</name>
<sequence length="64" mass="7552">MLRDTEDGSRKGINQKYTLLCFTVSVKCCFPDKAHNHQIHTLVIAYTAHIKRIYTLNEYDFIYI</sequence>
<evidence type="ECO:0000313" key="2">
    <source>
        <dbReference type="Proteomes" id="UP000053825"/>
    </source>
</evidence>
<keyword evidence="2" id="KW-1185">Reference proteome</keyword>
<proteinExistence type="predicted"/>
<protein>
    <submittedName>
        <fullName evidence="1">Uncharacterized protein</fullName>
    </submittedName>
</protein>
<dbReference type="AlphaFoldDB" id="A0A0L7QQH2"/>
<dbReference type="EMBL" id="KQ414786">
    <property type="protein sequence ID" value="KOC60865.1"/>
    <property type="molecule type" value="Genomic_DNA"/>
</dbReference>
<gene>
    <name evidence="1" type="ORF">WH47_05643</name>
</gene>
<organism evidence="1 2">
    <name type="scientific">Habropoda laboriosa</name>
    <dbReference type="NCBI Taxonomy" id="597456"/>
    <lineage>
        <taxon>Eukaryota</taxon>
        <taxon>Metazoa</taxon>
        <taxon>Ecdysozoa</taxon>
        <taxon>Arthropoda</taxon>
        <taxon>Hexapoda</taxon>
        <taxon>Insecta</taxon>
        <taxon>Pterygota</taxon>
        <taxon>Neoptera</taxon>
        <taxon>Endopterygota</taxon>
        <taxon>Hymenoptera</taxon>
        <taxon>Apocrita</taxon>
        <taxon>Aculeata</taxon>
        <taxon>Apoidea</taxon>
        <taxon>Anthophila</taxon>
        <taxon>Apidae</taxon>
        <taxon>Habropoda</taxon>
    </lineage>
</organism>
<dbReference type="Proteomes" id="UP000053825">
    <property type="component" value="Unassembled WGS sequence"/>
</dbReference>